<comment type="caution">
    <text evidence="2">The sequence shown here is derived from an EMBL/GenBank/DDBJ whole genome shotgun (WGS) entry which is preliminary data.</text>
</comment>
<dbReference type="AlphaFoldDB" id="A0A9D4U2W4"/>
<sequence length="179" mass="20722">MLWLVPPLTQPPETWYMFGIHRWIDPFAFSKRFLHFLPWITLWMLLFAPTRCLYYQFMVNEVKEKGFYSYVARNINVFKHLSNTLRFWKIRCLETLEIVSVNSLDVEFFCGVCKGSNVSHQATNPFCYSCGRKFAIVKQSVLPAKIAPQDGEAVGIIFQGVVINSVLGFFPPILAPFQV</sequence>
<evidence type="ECO:0000313" key="2">
    <source>
        <dbReference type="EMBL" id="KAI5059191.1"/>
    </source>
</evidence>
<keyword evidence="1" id="KW-0812">Transmembrane</keyword>
<feature type="transmembrane region" description="Helical" evidence="1">
    <location>
        <begin position="36"/>
        <end position="55"/>
    </location>
</feature>
<gene>
    <name evidence="2" type="ORF">GOP47_0025510</name>
</gene>
<keyword evidence="1" id="KW-1133">Transmembrane helix</keyword>
<accession>A0A9D4U2W4</accession>
<evidence type="ECO:0000256" key="1">
    <source>
        <dbReference type="SAM" id="Phobius"/>
    </source>
</evidence>
<organism evidence="2 3">
    <name type="scientific">Adiantum capillus-veneris</name>
    <name type="common">Maidenhair fern</name>
    <dbReference type="NCBI Taxonomy" id="13818"/>
    <lineage>
        <taxon>Eukaryota</taxon>
        <taxon>Viridiplantae</taxon>
        <taxon>Streptophyta</taxon>
        <taxon>Embryophyta</taxon>
        <taxon>Tracheophyta</taxon>
        <taxon>Polypodiopsida</taxon>
        <taxon>Polypodiidae</taxon>
        <taxon>Polypodiales</taxon>
        <taxon>Pteridineae</taxon>
        <taxon>Pteridaceae</taxon>
        <taxon>Vittarioideae</taxon>
        <taxon>Adiantum</taxon>
    </lineage>
</organism>
<dbReference type="Proteomes" id="UP000886520">
    <property type="component" value="Chromosome 25"/>
</dbReference>
<protein>
    <submittedName>
        <fullName evidence="2">Uncharacterized protein</fullName>
    </submittedName>
</protein>
<keyword evidence="1" id="KW-0472">Membrane</keyword>
<proteinExistence type="predicted"/>
<name>A0A9D4U2W4_ADICA</name>
<keyword evidence="3" id="KW-1185">Reference proteome</keyword>
<reference evidence="2" key="1">
    <citation type="submission" date="2021-01" db="EMBL/GenBank/DDBJ databases">
        <title>Adiantum capillus-veneris genome.</title>
        <authorList>
            <person name="Fang Y."/>
            <person name="Liao Q."/>
        </authorList>
    </citation>
    <scope>NUCLEOTIDE SEQUENCE</scope>
    <source>
        <strain evidence="2">H3</strain>
        <tissue evidence="2">Leaf</tissue>
    </source>
</reference>
<dbReference type="EMBL" id="JABFUD020000025">
    <property type="protein sequence ID" value="KAI5059191.1"/>
    <property type="molecule type" value="Genomic_DNA"/>
</dbReference>
<evidence type="ECO:0000313" key="3">
    <source>
        <dbReference type="Proteomes" id="UP000886520"/>
    </source>
</evidence>